<dbReference type="Pfam" id="PF02321">
    <property type="entry name" value="OEP"/>
    <property type="match status" value="2"/>
</dbReference>
<dbReference type="PATRIC" id="fig|1267766.3.peg.1807"/>
<gene>
    <name evidence="8" type="primary">bepC_1</name>
    <name evidence="8" type="ORF">WYH_01788</name>
</gene>
<evidence type="ECO:0000313" key="9">
    <source>
        <dbReference type="Proteomes" id="UP000034392"/>
    </source>
</evidence>
<accession>A0A0F7KT95</accession>
<evidence type="ECO:0000256" key="3">
    <source>
        <dbReference type="ARBA" id="ARBA00022448"/>
    </source>
</evidence>
<organism evidence="8 9">
    <name type="scientific">Croceibacterium atlanticum</name>
    <dbReference type="NCBI Taxonomy" id="1267766"/>
    <lineage>
        <taxon>Bacteria</taxon>
        <taxon>Pseudomonadati</taxon>
        <taxon>Pseudomonadota</taxon>
        <taxon>Alphaproteobacteria</taxon>
        <taxon>Sphingomonadales</taxon>
        <taxon>Erythrobacteraceae</taxon>
        <taxon>Croceibacterium</taxon>
    </lineage>
</organism>
<reference evidence="8" key="1">
    <citation type="submission" date="2015-05" db="EMBL/GenBank/DDBJ databases">
        <title>The complete genome of Altererythrobacter atlanticus strain 26DY36.</title>
        <authorList>
            <person name="Wu Y.-H."/>
            <person name="Cheng H."/>
            <person name="Wu X.-W."/>
        </authorList>
    </citation>
    <scope>NUCLEOTIDE SEQUENCE [LARGE SCALE GENOMIC DNA]</scope>
    <source>
        <strain evidence="8">26DY36</strain>
    </source>
</reference>
<dbReference type="AlphaFoldDB" id="A0A0F7KT95"/>
<keyword evidence="6" id="KW-0472">Membrane</keyword>
<dbReference type="GO" id="GO:0015288">
    <property type="term" value="F:porin activity"/>
    <property type="evidence" value="ECO:0007669"/>
    <property type="project" value="TreeGrafter"/>
</dbReference>
<keyword evidence="9" id="KW-1185">Reference proteome</keyword>
<keyword evidence="5" id="KW-0812">Transmembrane</keyword>
<dbReference type="Proteomes" id="UP000034392">
    <property type="component" value="Chromosome"/>
</dbReference>
<dbReference type="RefSeq" id="WP_046903535.1">
    <property type="nucleotide sequence ID" value="NZ_CP011452.2"/>
</dbReference>
<sequence>MRRKLILLTATATFALPLNAAAQSLDETIAASMANSPTLAAARAREDAADAAVKQARAERMPQASVEGQIGTGRLNPKGYFGLSADDVTPRSAQATVELPIFTGGKIGSAVRQAKGGAEIAELATYSTMLDLRLQVVRSFTNALSAKEEVKSYSALQASLAEVLRQAKLSFNAGGATATDVAQAEARLAEAEAGLARAQGNLAAGMGRLEALAGERIDPSGDLPPPPETPADLDASVELAVLDNPQVEQARRAADIAHAGVSAARAEYLPDVGLYAEAASVRDQFFPGYTADSASVGVRGRWTFFSGGRTGAKVTGAEANERAALADIRAAELEVRTAAIQSFEALRAATLMRIAADKRVAATQEALRGTRLEVEVGAKPQLALLDAEREAIAARVAQIDAAGQVLVAAYTLRAVTGMDGAP</sequence>
<proteinExistence type="inferred from homology"/>
<dbReference type="Gene3D" id="1.20.1600.10">
    <property type="entry name" value="Outer membrane efflux proteins (OEP)"/>
    <property type="match status" value="1"/>
</dbReference>
<dbReference type="STRING" id="1267766.WYH_01788"/>
<dbReference type="GO" id="GO:0015562">
    <property type="term" value="F:efflux transmembrane transporter activity"/>
    <property type="evidence" value="ECO:0007669"/>
    <property type="project" value="InterPro"/>
</dbReference>
<keyword evidence="3" id="KW-0813">Transport</keyword>
<dbReference type="OrthoDB" id="7424012at2"/>
<dbReference type="EMBL" id="CP011452">
    <property type="protein sequence ID" value="AKH42824.1"/>
    <property type="molecule type" value="Genomic_DNA"/>
</dbReference>
<dbReference type="GO" id="GO:0009279">
    <property type="term" value="C:cell outer membrane"/>
    <property type="evidence" value="ECO:0007669"/>
    <property type="project" value="UniProtKB-SubCell"/>
</dbReference>
<dbReference type="KEGG" id="aay:WYH_01788"/>
<dbReference type="PANTHER" id="PTHR30026">
    <property type="entry name" value="OUTER MEMBRANE PROTEIN TOLC"/>
    <property type="match status" value="1"/>
</dbReference>
<evidence type="ECO:0000313" key="8">
    <source>
        <dbReference type="EMBL" id="AKH42824.1"/>
    </source>
</evidence>
<dbReference type="InterPro" id="IPR003423">
    <property type="entry name" value="OMP_efflux"/>
</dbReference>
<evidence type="ECO:0000256" key="6">
    <source>
        <dbReference type="ARBA" id="ARBA00023136"/>
    </source>
</evidence>
<evidence type="ECO:0000256" key="5">
    <source>
        <dbReference type="ARBA" id="ARBA00022692"/>
    </source>
</evidence>
<dbReference type="PANTHER" id="PTHR30026:SF20">
    <property type="entry name" value="OUTER MEMBRANE PROTEIN TOLC"/>
    <property type="match status" value="1"/>
</dbReference>
<keyword evidence="4" id="KW-1134">Transmembrane beta strand</keyword>
<evidence type="ECO:0000256" key="1">
    <source>
        <dbReference type="ARBA" id="ARBA00004442"/>
    </source>
</evidence>
<evidence type="ECO:0000256" key="2">
    <source>
        <dbReference type="ARBA" id="ARBA00007613"/>
    </source>
</evidence>
<protein>
    <submittedName>
        <fullName evidence="8">Outer membrane efflux protein BepC</fullName>
    </submittedName>
</protein>
<evidence type="ECO:0000256" key="4">
    <source>
        <dbReference type="ARBA" id="ARBA00022452"/>
    </source>
</evidence>
<comment type="subcellular location">
    <subcellularLocation>
        <location evidence="1">Cell outer membrane</location>
    </subcellularLocation>
</comment>
<comment type="similarity">
    <text evidence="2">Belongs to the outer membrane factor (OMF) (TC 1.B.17) family.</text>
</comment>
<dbReference type="GO" id="GO:1990281">
    <property type="term" value="C:efflux pump complex"/>
    <property type="evidence" value="ECO:0007669"/>
    <property type="project" value="TreeGrafter"/>
</dbReference>
<dbReference type="SUPFAM" id="SSF56954">
    <property type="entry name" value="Outer membrane efflux proteins (OEP)"/>
    <property type="match status" value="1"/>
</dbReference>
<dbReference type="InterPro" id="IPR051906">
    <property type="entry name" value="TolC-like"/>
</dbReference>
<keyword evidence="7" id="KW-0998">Cell outer membrane</keyword>
<name>A0A0F7KT95_9SPHN</name>
<evidence type="ECO:0000256" key="7">
    <source>
        <dbReference type="ARBA" id="ARBA00023237"/>
    </source>
</evidence>